<proteinExistence type="predicted"/>
<organism evidence="1">
    <name type="scientific">mine drainage metagenome</name>
    <dbReference type="NCBI Taxonomy" id="410659"/>
    <lineage>
        <taxon>unclassified sequences</taxon>
        <taxon>metagenomes</taxon>
        <taxon>ecological metagenomes</taxon>
    </lineage>
</organism>
<protein>
    <submittedName>
        <fullName evidence="1">Uncharacterized protein</fullName>
    </submittedName>
</protein>
<dbReference type="EMBL" id="CABQ01000044">
    <property type="protein sequence ID" value="CBI06950.1"/>
    <property type="molecule type" value="Genomic_DNA"/>
</dbReference>
<name>E6QI85_9ZZZZ</name>
<accession>E6QI85</accession>
<reference evidence="1" key="1">
    <citation type="submission" date="2009-10" db="EMBL/GenBank/DDBJ databases">
        <title>Diversity of trophic interactions inside an arsenic-rich microbial ecosystem.</title>
        <authorList>
            <person name="Bertin P.N."/>
            <person name="Heinrich-Salmeron A."/>
            <person name="Pelletier E."/>
            <person name="Goulhen-Chollet F."/>
            <person name="Arsene-Ploetze F."/>
            <person name="Gallien S."/>
            <person name="Calteau A."/>
            <person name="Vallenet D."/>
            <person name="Casiot C."/>
            <person name="Chane-Woon-Ming B."/>
            <person name="Giloteaux L."/>
            <person name="Barakat M."/>
            <person name="Bonnefoy V."/>
            <person name="Bruneel O."/>
            <person name="Chandler M."/>
            <person name="Cleiss J."/>
            <person name="Duran R."/>
            <person name="Elbaz-Poulichet F."/>
            <person name="Fonknechten N."/>
            <person name="Lauga B."/>
            <person name="Mornico D."/>
            <person name="Ortet P."/>
            <person name="Schaeffer C."/>
            <person name="Siguier P."/>
            <person name="Alexander Thil Smith A."/>
            <person name="Van Dorsselaer A."/>
            <person name="Weissenbach J."/>
            <person name="Medigue C."/>
            <person name="Le Paslier D."/>
        </authorList>
    </citation>
    <scope>NUCLEOTIDE SEQUENCE</scope>
</reference>
<dbReference type="AlphaFoldDB" id="E6QI85"/>
<gene>
    <name evidence="1" type="ORF">CARN6_0250</name>
</gene>
<comment type="caution">
    <text evidence="1">The sequence shown here is derived from an EMBL/GenBank/DDBJ whole genome shotgun (WGS) entry which is preliminary data.</text>
</comment>
<evidence type="ECO:0000313" key="1">
    <source>
        <dbReference type="EMBL" id="CBI06950.1"/>
    </source>
</evidence>
<sequence>MRTLRTAASLELSYFSTSTPRQKAT</sequence>